<organism evidence="11 12">
    <name type="scientific">Sphingomonas morindae</name>
    <dbReference type="NCBI Taxonomy" id="1541170"/>
    <lineage>
        <taxon>Bacteria</taxon>
        <taxon>Pseudomonadati</taxon>
        <taxon>Pseudomonadota</taxon>
        <taxon>Alphaproteobacteria</taxon>
        <taxon>Sphingomonadales</taxon>
        <taxon>Sphingomonadaceae</taxon>
        <taxon>Sphingomonas</taxon>
    </lineage>
</organism>
<dbReference type="RefSeq" id="WP_252168544.1">
    <property type="nucleotide sequence ID" value="NZ_CP084931.1"/>
</dbReference>
<dbReference type="PROSITE" id="PS50110">
    <property type="entry name" value="RESPONSE_REGULATORY"/>
    <property type="match status" value="1"/>
</dbReference>
<comment type="catalytic activity">
    <reaction evidence="1">
        <text>ATP + protein L-histidine = ADP + protein N-phospho-L-histidine.</text>
        <dbReference type="EC" id="2.7.13.3"/>
    </reaction>
</comment>
<dbReference type="Gene3D" id="3.40.50.2300">
    <property type="match status" value="1"/>
</dbReference>
<dbReference type="SUPFAM" id="SSF52172">
    <property type="entry name" value="CheY-like"/>
    <property type="match status" value="1"/>
</dbReference>
<evidence type="ECO:0000259" key="9">
    <source>
        <dbReference type="PROSITE" id="PS50110"/>
    </source>
</evidence>
<dbReference type="PROSITE" id="PS50109">
    <property type="entry name" value="HIS_KIN"/>
    <property type="match status" value="1"/>
</dbReference>
<dbReference type="SMART" id="SM00086">
    <property type="entry name" value="PAC"/>
    <property type="match status" value="2"/>
</dbReference>
<dbReference type="SMART" id="SM00387">
    <property type="entry name" value="HATPase_c"/>
    <property type="match status" value="1"/>
</dbReference>
<dbReference type="EC" id="2.7.13.3" evidence="2"/>
<keyword evidence="5" id="KW-0418">Kinase</keyword>
<dbReference type="InterPro" id="IPR001610">
    <property type="entry name" value="PAC"/>
</dbReference>
<dbReference type="SUPFAM" id="SSF47384">
    <property type="entry name" value="Homodimeric domain of signal transducing histidine kinase"/>
    <property type="match status" value="1"/>
</dbReference>
<evidence type="ECO:0000256" key="4">
    <source>
        <dbReference type="ARBA" id="ARBA00022679"/>
    </source>
</evidence>
<dbReference type="PANTHER" id="PTHR43065">
    <property type="entry name" value="SENSOR HISTIDINE KINASE"/>
    <property type="match status" value="1"/>
</dbReference>
<keyword evidence="4" id="KW-0808">Transferase</keyword>
<evidence type="ECO:0000256" key="3">
    <source>
        <dbReference type="ARBA" id="ARBA00022553"/>
    </source>
</evidence>
<dbReference type="SMART" id="SM00448">
    <property type="entry name" value="REC"/>
    <property type="match status" value="1"/>
</dbReference>
<dbReference type="Proteomes" id="UP001056937">
    <property type="component" value="Chromosome 2"/>
</dbReference>
<dbReference type="PROSITE" id="PS50113">
    <property type="entry name" value="PAC"/>
    <property type="match status" value="2"/>
</dbReference>
<protein>
    <recommendedName>
        <fullName evidence="2">histidine kinase</fullName>
        <ecNumber evidence="2">2.7.13.3</ecNumber>
    </recommendedName>
</protein>
<keyword evidence="12" id="KW-1185">Reference proteome</keyword>
<dbReference type="Gene3D" id="3.30.450.40">
    <property type="match status" value="1"/>
</dbReference>
<dbReference type="SUPFAM" id="SSF55781">
    <property type="entry name" value="GAF domain-like"/>
    <property type="match status" value="1"/>
</dbReference>
<dbReference type="Pfam" id="PF00072">
    <property type="entry name" value="Response_reg"/>
    <property type="match status" value="1"/>
</dbReference>
<dbReference type="SMART" id="SM00388">
    <property type="entry name" value="HisKA"/>
    <property type="match status" value="1"/>
</dbReference>
<proteinExistence type="predicted"/>
<feature type="modified residue" description="4-aspartylphosphate" evidence="6">
    <location>
        <position position="806"/>
    </location>
</feature>
<dbReference type="InterPro" id="IPR003661">
    <property type="entry name" value="HisK_dim/P_dom"/>
</dbReference>
<feature type="domain" description="Response regulatory" evidence="9">
    <location>
        <begin position="756"/>
        <end position="865"/>
    </location>
</feature>
<dbReference type="InterPro" id="IPR036097">
    <property type="entry name" value="HisK_dim/P_sf"/>
</dbReference>
<feature type="domain" description="PAC" evidence="10">
    <location>
        <begin position="139"/>
        <end position="192"/>
    </location>
</feature>
<sequence length="865" mass="92512">MSDDVFDPARRGPASIEIEESAAAGREDEDAPPPFLRDGGLCGARIAAIDWGATPLGPLPLWPASLRAAVSLMLRAPVPMVLLWGEGGILLHNDAYIGFAGDRDAAPLGRPLRDAWPEARGFVDEVLATGLAGGTLRLRDQERVLIRNGRPVPVWLDLDFSPVPDETGAPVGVLGILTETTERVTASRRTAFLLALSDALRGLATPAEIMALTAERVGAWLNASRVFYAEIAEGVMTVESDHARGVDSIVGVHSLTSFGPDLLRAYEAGRPVVVQDVGGDPRLSAEARAGLTARQVGAFVDVVLFQEARWVGLLAVQNAGPRLWTPAEESLIQEVGERVKVAVERARAEQRLREMKDTLEQQVIARTAELRRFHEIVEATAAPICAFDTDYRLIAFNRAHNAEFERVHGFETRIGDVFPDLFADTQRAQMRALMARALAGEAFTAVARFGRADQDMPLWEISYTPLRDEAGAVIGAFHQASDITDRMAAQAELEAAQEALRQSQKMEAMGQLTGGVAHDFNNLLTPIIGSLDMLVRKDLGGARERRLIDAALQSAERAKTLVQRLLAFARRQPLQPTAVDVGRLIDNLAALLRSTLGPTIQLRMVLGADLPPAMADAHQLEMALLNLAVNARDAMPQGGMLTIAAHRETVAAGAAAPVPAGRYLRVEVADTGAGMDEATRRRAVEPFFSTKGVGQGTGLGLSMVHGLMAQLGGALTISSAPGTGTRIALWLPISPTAAADEPRRAADVTSGAARGTALLVDDEPLVRMSTADMLLDLGYQVIEAESADAALRMIREGLAPDLLLTDHLMPGMSGAELARTLRAERPALPVLIISGYAEADGIEADLPRLTKPFRNADLAASLAAL</sequence>
<dbReference type="Gene3D" id="3.30.450.20">
    <property type="entry name" value="PAS domain"/>
    <property type="match status" value="2"/>
</dbReference>
<evidence type="ECO:0000256" key="7">
    <source>
        <dbReference type="SAM" id="MobiDB-lite"/>
    </source>
</evidence>
<feature type="region of interest" description="Disordered" evidence="7">
    <location>
        <begin position="1"/>
        <end position="35"/>
    </location>
</feature>
<evidence type="ECO:0000313" key="12">
    <source>
        <dbReference type="Proteomes" id="UP001056937"/>
    </source>
</evidence>
<name>A0ABY4XCV1_9SPHN</name>
<dbReference type="InterPro" id="IPR029016">
    <property type="entry name" value="GAF-like_dom_sf"/>
</dbReference>
<evidence type="ECO:0000259" key="10">
    <source>
        <dbReference type="PROSITE" id="PS50113"/>
    </source>
</evidence>
<gene>
    <name evidence="11" type="ORF">LHA26_18445</name>
</gene>
<dbReference type="InterPro" id="IPR035965">
    <property type="entry name" value="PAS-like_dom_sf"/>
</dbReference>
<dbReference type="InterPro" id="IPR013656">
    <property type="entry name" value="PAS_4"/>
</dbReference>
<dbReference type="PRINTS" id="PR00344">
    <property type="entry name" value="BCTRLSENSOR"/>
</dbReference>
<evidence type="ECO:0000256" key="6">
    <source>
        <dbReference type="PROSITE-ProRule" id="PRU00169"/>
    </source>
</evidence>
<evidence type="ECO:0000259" key="8">
    <source>
        <dbReference type="PROSITE" id="PS50109"/>
    </source>
</evidence>
<dbReference type="SUPFAM" id="SSF55874">
    <property type="entry name" value="ATPase domain of HSP90 chaperone/DNA topoisomerase II/histidine kinase"/>
    <property type="match status" value="1"/>
</dbReference>
<accession>A0ABY4XCV1</accession>
<dbReference type="InterPro" id="IPR005467">
    <property type="entry name" value="His_kinase_dom"/>
</dbReference>
<dbReference type="InterPro" id="IPR000014">
    <property type="entry name" value="PAS"/>
</dbReference>
<evidence type="ECO:0000256" key="1">
    <source>
        <dbReference type="ARBA" id="ARBA00000085"/>
    </source>
</evidence>
<dbReference type="InterPro" id="IPR003594">
    <property type="entry name" value="HATPase_dom"/>
</dbReference>
<keyword evidence="3 6" id="KW-0597">Phosphoprotein</keyword>
<dbReference type="InterPro" id="IPR004358">
    <property type="entry name" value="Sig_transdc_His_kin-like_C"/>
</dbReference>
<dbReference type="Pfam" id="PF00512">
    <property type="entry name" value="HisKA"/>
    <property type="match status" value="1"/>
</dbReference>
<dbReference type="InterPro" id="IPR036890">
    <property type="entry name" value="HATPase_C_sf"/>
</dbReference>
<dbReference type="EMBL" id="CP084931">
    <property type="protein sequence ID" value="USI74730.1"/>
    <property type="molecule type" value="Genomic_DNA"/>
</dbReference>
<evidence type="ECO:0000256" key="2">
    <source>
        <dbReference type="ARBA" id="ARBA00012438"/>
    </source>
</evidence>
<dbReference type="Pfam" id="PF08448">
    <property type="entry name" value="PAS_4"/>
    <property type="match status" value="2"/>
</dbReference>
<dbReference type="InterPro" id="IPR011006">
    <property type="entry name" value="CheY-like_superfamily"/>
</dbReference>
<dbReference type="Pfam" id="PF01590">
    <property type="entry name" value="GAF"/>
    <property type="match status" value="1"/>
</dbReference>
<dbReference type="NCBIfam" id="TIGR00229">
    <property type="entry name" value="sensory_box"/>
    <property type="match status" value="2"/>
</dbReference>
<dbReference type="PANTHER" id="PTHR43065:SF42">
    <property type="entry name" value="TWO-COMPONENT SENSOR PPRA"/>
    <property type="match status" value="1"/>
</dbReference>
<feature type="domain" description="PAC" evidence="10">
    <location>
        <begin position="443"/>
        <end position="495"/>
    </location>
</feature>
<feature type="domain" description="Histidine kinase" evidence="8">
    <location>
        <begin position="515"/>
        <end position="735"/>
    </location>
</feature>
<dbReference type="SMART" id="SM00065">
    <property type="entry name" value="GAF"/>
    <property type="match status" value="1"/>
</dbReference>
<evidence type="ECO:0000256" key="5">
    <source>
        <dbReference type="ARBA" id="ARBA00022777"/>
    </source>
</evidence>
<dbReference type="Pfam" id="PF02518">
    <property type="entry name" value="HATPase_c"/>
    <property type="match status" value="1"/>
</dbReference>
<evidence type="ECO:0000313" key="11">
    <source>
        <dbReference type="EMBL" id="USI74730.1"/>
    </source>
</evidence>
<dbReference type="Gene3D" id="1.10.287.130">
    <property type="match status" value="1"/>
</dbReference>
<dbReference type="InterPro" id="IPR001789">
    <property type="entry name" value="Sig_transdc_resp-reg_receiver"/>
</dbReference>
<dbReference type="Gene3D" id="3.30.565.10">
    <property type="entry name" value="Histidine kinase-like ATPase, C-terminal domain"/>
    <property type="match status" value="1"/>
</dbReference>
<dbReference type="InterPro" id="IPR003018">
    <property type="entry name" value="GAF"/>
</dbReference>
<dbReference type="InterPro" id="IPR000700">
    <property type="entry name" value="PAS-assoc_C"/>
</dbReference>
<dbReference type="CDD" id="cd00082">
    <property type="entry name" value="HisKA"/>
    <property type="match status" value="1"/>
</dbReference>
<dbReference type="SUPFAM" id="SSF55785">
    <property type="entry name" value="PYP-like sensor domain (PAS domain)"/>
    <property type="match status" value="2"/>
</dbReference>
<reference evidence="11" key="1">
    <citation type="journal article" date="2022" name="Toxins">
        <title>Genomic Analysis of Sphingopyxis sp. USTB-05 for Biodegrading Cyanobacterial Hepatotoxins.</title>
        <authorList>
            <person name="Liu C."/>
            <person name="Xu Q."/>
            <person name="Zhao Z."/>
            <person name="Zhang H."/>
            <person name="Liu X."/>
            <person name="Yin C."/>
            <person name="Liu Y."/>
            <person name="Yan H."/>
        </authorList>
    </citation>
    <scope>NUCLEOTIDE SEQUENCE</scope>
    <source>
        <strain evidence="11">NBD5</strain>
    </source>
</reference>